<evidence type="ECO:0000256" key="11">
    <source>
        <dbReference type="ARBA" id="ARBA00022825"/>
    </source>
</evidence>
<evidence type="ECO:0000256" key="9">
    <source>
        <dbReference type="ARBA" id="ARBA00022764"/>
    </source>
</evidence>
<gene>
    <name evidence="18" type="ORF">G3576_14130</name>
</gene>
<comment type="catalytic activity">
    <reaction evidence="1">
        <text>Acts on substrates that are at least partially unfolded. The cleavage site P1 residue is normally between a pair of hydrophobic residues, such as Val-|-Val.</text>
        <dbReference type="EC" id="3.4.21.107"/>
    </reaction>
</comment>
<dbReference type="CDD" id="cd10839">
    <property type="entry name" value="cpPDZ1_DegP-like"/>
    <property type="match status" value="1"/>
</dbReference>
<dbReference type="SMART" id="SM00228">
    <property type="entry name" value="PDZ"/>
    <property type="match status" value="2"/>
</dbReference>
<dbReference type="SUPFAM" id="SSF50494">
    <property type="entry name" value="Trypsin-like serine proteases"/>
    <property type="match status" value="1"/>
</dbReference>
<evidence type="ECO:0000256" key="3">
    <source>
        <dbReference type="ARBA" id="ARBA00010541"/>
    </source>
</evidence>
<proteinExistence type="inferred from homology"/>
<keyword evidence="8" id="KW-0677">Repeat</keyword>
<reference evidence="18 19" key="1">
    <citation type="submission" date="2020-02" db="EMBL/GenBank/DDBJ databases">
        <authorList>
            <person name="Kim H.M."/>
            <person name="Jeon C.O."/>
        </authorList>
    </citation>
    <scope>NUCLEOTIDE SEQUENCE [LARGE SCALE GENOMIC DNA]</scope>
    <source>
        <strain evidence="18 19">PeD5</strain>
    </source>
</reference>
<keyword evidence="9" id="KW-0574">Periplasm</keyword>
<dbReference type="InterPro" id="IPR011782">
    <property type="entry name" value="Pept_S1C_Do"/>
</dbReference>
<evidence type="ECO:0000256" key="10">
    <source>
        <dbReference type="ARBA" id="ARBA00022801"/>
    </source>
</evidence>
<name>A0A6M1LLF7_9PROT</name>
<dbReference type="PANTHER" id="PTHR22939">
    <property type="entry name" value="SERINE PROTEASE FAMILY S1C HTRA-RELATED"/>
    <property type="match status" value="1"/>
</dbReference>
<evidence type="ECO:0000256" key="14">
    <source>
        <dbReference type="PIRSR" id="PIRSR611782-1"/>
    </source>
</evidence>
<feature type="active site" description="Charge relay system" evidence="14">
    <location>
        <position position="176"/>
    </location>
</feature>
<feature type="active site" description="Charge relay system" evidence="14">
    <location>
        <position position="250"/>
    </location>
</feature>
<dbReference type="PROSITE" id="PS50106">
    <property type="entry name" value="PDZ"/>
    <property type="match status" value="2"/>
</dbReference>
<dbReference type="Gene3D" id="2.30.42.10">
    <property type="match status" value="2"/>
</dbReference>
<keyword evidence="11" id="KW-0720">Serine protease</keyword>
<dbReference type="EC" id="3.4.21.107" evidence="4"/>
<evidence type="ECO:0000256" key="1">
    <source>
        <dbReference type="ARBA" id="ARBA00001772"/>
    </source>
</evidence>
<dbReference type="InterPro" id="IPR036034">
    <property type="entry name" value="PDZ_sf"/>
</dbReference>
<keyword evidence="19" id="KW-1185">Reference proteome</keyword>
<evidence type="ECO:0000256" key="15">
    <source>
        <dbReference type="PIRSR" id="PIRSR611782-2"/>
    </source>
</evidence>
<dbReference type="RefSeq" id="WP_164695062.1">
    <property type="nucleotide sequence ID" value="NZ_JAAIKB010000005.1"/>
</dbReference>
<dbReference type="InterPro" id="IPR009003">
    <property type="entry name" value="Peptidase_S1_PA"/>
</dbReference>
<feature type="binding site" evidence="15">
    <location>
        <begin position="248"/>
        <end position="250"/>
    </location>
    <ligand>
        <name>substrate</name>
    </ligand>
</feature>
<evidence type="ECO:0000256" key="5">
    <source>
        <dbReference type="ARBA" id="ARBA00013958"/>
    </source>
</evidence>
<keyword evidence="12" id="KW-0346">Stress response</keyword>
<dbReference type="PANTHER" id="PTHR22939:SF129">
    <property type="entry name" value="SERINE PROTEASE HTRA2, MITOCHONDRIAL"/>
    <property type="match status" value="1"/>
</dbReference>
<feature type="region of interest" description="Disordered" evidence="16">
    <location>
        <begin position="393"/>
        <end position="413"/>
    </location>
</feature>
<reference evidence="18 19" key="2">
    <citation type="submission" date="2020-03" db="EMBL/GenBank/DDBJ databases">
        <title>Roseomonas stagni sp. nov., isolated from pond water in Japan.</title>
        <authorList>
            <person name="Furuhata K."/>
            <person name="Miyamoto H."/>
            <person name="Goto K."/>
        </authorList>
    </citation>
    <scope>NUCLEOTIDE SEQUENCE [LARGE SCALE GENOMIC DNA]</scope>
    <source>
        <strain evidence="18 19">PeD5</strain>
    </source>
</reference>
<sequence length="501" mass="51409">MSDKSQPARKTPGGKRHFWAAGFLALALGTTALTTLPLTGSAQTTTPSAPAIVLPHQRGPQGFADLAARVAPSVVRVTVTGRAEATPASVEIPPELRGTPLEPFFRQFERGQRQPRGEQRGEQRRSLGQGSGFIIDAAGYIVTNNHVVGEASAVKVELTDGRELPARVIGTDPQTDLALLKVEAGGPLPAVTWGDSDQLRVGDWVVAMGNPFGLGGSVTAGIVSARGRQIGAGPYDDFIQTDAPINPGNSGGPLFNANGEVVGINTAIYAPAGGNVGIGFAVPARMARHVITDLQQDGRVARGWLGVSMQPLNAELASALRLPDTRGVLVAGVEPGSPAATAGVKAGDVVVGIDGRPVAVARDLAVAVAEATPRSTATLTLLRDGQRMEQAVTLGQREAPRQEARAGGAEAPRHASLGLRLSAGKAGDGVTVAAVEPGSIAATRGLQAGDVILRVGEREVRRPEDVSQAVAAARSEGRPAIALQVARDGGNAFIALPLNAG</sequence>
<dbReference type="PRINTS" id="PR00834">
    <property type="entry name" value="PROTEASES2C"/>
</dbReference>
<dbReference type="GO" id="GO:0004252">
    <property type="term" value="F:serine-type endopeptidase activity"/>
    <property type="evidence" value="ECO:0007669"/>
    <property type="project" value="InterPro"/>
</dbReference>
<dbReference type="Pfam" id="PF00595">
    <property type="entry name" value="PDZ"/>
    <property type="match status" value="1"/>
</dbReference>
<dbReference type="AlphaFoldDB" id="A0A6M1LLF7"/>
<protein>
    <recommendedName>
        <fullName evidence="5">Probable periplasmic serine endoprotease DegP-like</fullName>
        <ecNumber evidence="4">3.4.21.107</ecNumber>
    </recommendedName>
    <alternativeName>
        <fullName evidence="13">Protease Do</fullName>
    </alternativeName>
</protein>
<evidence type="ECO:0000259" key="17">
    <source>
        <dbReference type="PROSITE" id="PS50106"/>
    </source>
</evidence>
<dbReference type="SUPFAM" id="SSF50156">
    <property type="entry name" value="PDZ domain-like"/>
    <property type="match status" value="2"/>
</dbReference>
<keyword evidence="7" id="KW-0732">Signal</keyword>
<dbReference type="InterPro" id="IPR001940">
    <property type="entry name" value="Peptidase_S1C"/>
</dbReference>
<dbReference type="FunFam" id="2.40.10.120:FF:000007">
    <property type="entry name" value="Periplasmic serine endoprotease DegP-like"/>
    <property type="match status" value="1"/>
</dbReference>
<evidence type="ECO:0000313" key="19">
    <source>
        <dbReference type="Proteomes" id="UP000475385"/>
    </source>
</evidence>
<keyword evidence="6" id="KW-0645">Protease</keyword>
<evidence type="ECO:0000256" key="7">
    <source>
        <dbReference type="ARBA" id="ARBA00022729"/>
    </source>
</evidence>
<evidence type="ECO:0000256" key="8">
    <source>
        <dbReference type="ARBA" id="ARBA00022737"/>
    </source>
</evidence>
<feature type="binding site" evidence="15">
    <location>
        <begin position="266"/>
        <end position="270"/>
    </location>
    <ligand>
        <name>substrate</name>
    </ligand>
</feature>
<dbReference type="Gene3D" id="2.40.10.120">
    <property type="match status" value="1"/>
</dbReference>
<evidence type="ECO:0000256" key="2">
    <source>
        <dbReference type="ARBA" id="ARBA00004418"/>
    </source>
</evidence>
<evidence type="ECO:0000256" key="16">
    <source>
        <dbReference type="SAM" id="MobiDB-lite"/>
    </source>
</evidence>
<dbReference type="EMBL" id="JAAIKB010000005">
    <property type="protein sequence ID" value="NGM21158.1"/>
    <property type="molecule type" value="Genomic_DNA"/>
</dbReference>
<keyword evidence="10" id="KW-0378">Hydrolase</keyword>
<dbReference type="Pfam" id="PF13180">
    <property type="entry name" value="PDZ_2"/>
    <property type="match status" value="1"/>
</dbReference>
<dbReference type="GO" id="GO:0006508">
    <property type="term" value="P:proteolysis"/>
    <property type="evidence" value="ECO:0007669"/>
    <property type="project" value="UniProtKB-KW"/>
</dbReference>
<evidence type="ECO:0000256" key="13">
    <source>
        <dbReference type="ARBA" id="ARBA00032850"/>
    </source>
</evidence>
<feature type="domain" description="PDZ" evidence="17">
    <location>
        <begin position="291"/>
        <end position="384"/>
    </location>
</feature>
<feature type="domain" description="PDZ" evidence="17">
    <location>
        <begin position="391"/>
        <end position="461"/>
    </location>
</feature>
<dbReference type="Pfam" id="PF13365">
    <property type="entry name" value="Trypsin_2"/>
    <property type="match status" value="1"/>
</dbReference>
<evidence type="ECO:0000256" key="12">
    <source>
        <dbReference type="ARBA" id="ARBA00023016"/>
    </source>
</evidence>
<accession>A0A6M1LLF7</accession>
<evidence type="ECO:0000256" key="6">
    <source>
        <dbReference type="ARBA" id="ARBA00022670"/>
    </source>
</evidence>
<comment type="caution">
    <text evidence="18">The sequence shown here is derived from an EMBL/GenBank/DDBJ whole genome shotgun (WGS) entry which is preliminary data.</text>
</comment>
<feature type="compositionally biased region" description="Basic and acidic residues" evidence="16">
    <location>
        <begin position="109"/>
        <end position="125"/>
    </location>
</feature>
<dbReference type="NCBIfam" id="TIGR02037">
    <property type="entry name" value="degP_htrA_DO"/>
    <property type="match status" value="1"/>
</dbReference>
<dbReference type="GO" id="GO:0042597">
    <property type="term" value="C:periplasmic space"/>
    <property type="evidence" value="ECO:0007669"/>
    <property type="project" value="UniProtKB-SubCell"/>
</dbReference>
<evidence type="ECO:0000313" key="18">
    <source>
        <dbReference type="EMBL" id="NGM21158.1"/>
    </source>
</evidence>
<organism evidence="18 19">
    <name type="scientific">Falsiroseomonas algicola</name>
    <dbReference type="NCBI Taxonomy" id="2716930"/>
    <lineage>
        <taxon>Bacteria</taxon>
        <taxon>Pseudomonadati</taxon>
        <taxon>Pseudomonadota</taxon>
        <taxon>Alphaproteobacteria</taxon>
        <taxon>Acetobacterales</taxon>
        <taxon>Roseomonadaceae</taxon>
        <taxon>Falsiroseomonas</taxon>
    </lineage>
</organism>
<evidence type="ECO:0000256" key="4">
    <source>
        <dbReference type="ARBA" id="ARBA00013035"/>
    </source>
</evidence>
<feature type="binding site" evidence="15">
    <location>
        <position position="176"/>
    </location>
    <ligand>
        <name>substrate</name>
    </ligand>
</feature>
<feature type="active site" description="Charge relay system" evidence="14">
    <location>
        <position position="146"/>
    </location>
</feature>
<dbReference type="InterPro" id="IPR001478">
    <property type="entry name" value="PDZ"/>
</dbReference>
<comment type="similarity">
    <text evidence="3">Belongs to the peptidase S1C family.</text>
</comment>
<feature type="region of interest" description="Disordered" evidence="16">
    <location>
        <begin position="109"/>
        <end position="128"/>
    </location>
</feature>
<feature type="binding site" evidence="15">
    <location>
        <position position="146"/>
    </location>
    <ligand>
        <name>substrate</name>
    </ligand>
</feature>
<dbReference type="Proteomes" id="UP000475385">
    <property type="component" value="Unassembled WGS sequence"/>
</dbReference>
<comment type="subcellular location">
    <subcellularLocation>
        <location evidence="2">Periplasm</location>
    </subcellularLocation>
</comment>